<protein>
    <submittedName>
        <fullName evidence="1">Uncharacterized protein</fullName>
    </submittedName>
</protein>
<dbReference type="Gene3D" id="3.90.1580.10">
    <property type="entry name" value="paralog of FGE (formylglycine-generating enzyme)"/>
    <property type="match status" value="1"/>
</dbReference>
<sequence length="63" mass="7180">MSGNVVVFCQVTYGRYPRGTVSSRTGYTNSLFRIVRGGSWHNTAQRFKITIRENTLQTQVLII</sequence>
<proteinExistence type="predicted"/>
<evidence type="ECO:0000313" key="1">
    <source>
        <dbReference type="EMBL" id="TDE10737.1"/>
    </source>
</evidence>
<evidence type="ECO:0000313" key="2">
    <source>
        <dbReference type="Proteomes" id="UP000294850"/>
    </source>
</evidence>
<dbReference type="SUPFAM" id="SSF56436">
    <property type="entry name" value="C-type lectin-like"/>
    <property type="match status" value="1"/>
</dbReference>
<dbReference type="AlphaFoldDB" id="A0A4R5DCM2"/>
<dbReference type="InterPro" id="IPR016187">
    <property type="entry name" value="CTDL_fold"/>
</dbReference>
<accession>A0A4R5DCM2</accession>
<dbReference type="InterPro" id="IPR042095">
    <property type="entry name" value="SUMF_sf"/>
</dbReference>
<organism evidence="1 2">
    <name type="scientific">Dyadobacter psychrotolerans</name>
    <dbReference type="NCBI Taxonomy" id="2541721"/>
    <lineage>
        <taxon>Bacteria</taxon>
        <taxon>Pseudomonadati</taxon>
        <taxon>Bacteroidota</taxon>
        <taxon>Cytophagia</taxon>
        <taxon>Cytophagales</taxon>
        <taxon>Spirosomataceae</taxon>
        <taxon>Dyadobacter</taxon>
    </lineage>
</organism>
<dbReference type="Proteomes" id="UP000294850">
    <property type="component" value="Unassembled WGS sequence"/>
</dbReference>
<name>A0A4R5DCM2_9BACT</name>
<reference evidence="1 2" key="1">
    <citation type="submission" date="2019-03" db="EMBL/GenBank/DDBJ databases">
        <title>Dyadobacter AR-3-6 sp. nov., isolated from arctic soil.</title>
        <authorList>
            <person name="Chaudhary D.K."/>
        </authorList>
    </citation>
    <scope>NUCLEOTIDE SEQUENCE [LARGE SCALE GENOMIC DNA]</scope>
    <source>
        <strain evidence="1 2">AR-3-6</strain>
    </source>
</reference>
<comment type="caution">
    <text evidence="1">The sequence shown here is derived from an EMBL/GenBank/DDBJ whole genome shotgun (WGS) entry which is preliminary data.</text>
</comment>
<keyword evidence="2" id="KW-1185">Reference proteome</keyword>
<dbReference type="RefSeq" id="WP_131961431.1">
    <property type="nucleotide sequence ID" value="NZ_SMFL01000014.1"/>
</dbReference>
<dbReference type="EMBL" id="SMFL01000014">
    <property type="protein sequence ID" value="TDE10737.1"/>
    <property type="molecule type" value="Genomic_DNA"/>
</dbReference>
<gene>
    <name evidence="1" type="ORF">E0F88_27060</name>
</gene>